<evidence type="ECO:0000259" key="1">
    <source>
        <dbReference type="Pfam" id="PF13568"/>
    </source>
</evidence>
<sequence>MKNTIYALVVLFFILLTKIVWGQNLPQPTPTEADKQVQTFLSASIDLARLRLSGPSYQYTPGLNDLRNHPADVLVLNLAIKFNNKGLVNQMLNYYQNKNSSFRKPQPADPTTLLATNSNLPGPTAPSEKAPFLSHVSLLYGFQLIGKGGKDTDAYSTSKTRMTYLETMGYVLYNHDLPNGKGRLFGGPGIYLGYGLWGKNSYSYQGGNESYPAFDKLTGYKRFDAGVAFTAGYELAQELRLSLEYELGLVNIDPARGDDKTKTRSLSLNIAYPLKKLTAMIRKK</sequence>
<evidence type="ECO:0000313" key="3">
    <source>
        <dbReference type="Proteomes" id="UP000515369"/>
    </source>
</evidence>
<dbReference type="RefSeq" id="WP_182460179.1">
    <property type="nucleotide sequence ID" value="NZ_CP059732.1"/>
</dbReference>
<dbReference type="Pfam" id="PF13568">
    <property type="entry name" value="OMP_b-brl_2"/>
    <property type="match status" value="1"/>
</dbReference>
<dbReference type="EMBL" id="CP059732">
    <property type="protein sequence ID" value="QMW02887.1"/>
    <property type="molecule type" value="Genomic_DNA"/>
</dbReference>
<dbReference type="AlphaFoldDB" id="A0A7G5GVJ5"/>
<proteinExistence type="predicted"/>
<evidence type="ECO:0000313" key="2">
    <source>
        <dbReference type="EMBL" id="QMW02887.1"/>
    </source>
</evidence>
<protein>
    <submittedName>
        <fullName evidence="2">PorT family protein</fullName>
    </submittedName>
</protein>
<reference evidence="2 3" key="1">
    <citation type="submission" date="2020-07" db="EMBL/GenBank/DDBJ databases">
        <title>Spirosoma foliorum sp. nov., isolated from the leaves on the Nejang mountain Korea, Republic of.</title>
        <authorList>
            <person name="Ho H."/>
            <person name="Lee Y.-J."/>
            <person name="Nurcahyanto D.-A."/>
            <person name="Kim S.-G."/>
        </authorList>
    </citation>
    <scope>NUCLEOTIDE SEQUENCE [LARGE SCALE GENOMIC DNA]</scope>
    <source>
        <strain evidence="2 3">PL0136</strain>
    </source>
</reference>
<name>A0A7G5GVJ5_9BACT</name>
<keyword evidence="3" id="KW-1185">Reference proteome</keyword>
<feature type="domain" description="Outer membrane protein beta-barrel" evidence="1">
    <location>
        <begin position="152"/>
        <end position="252"/>
    </location>
</feature>
<accession>A0A7G5GVJ5</accession>
<dbReference type="Proteomes" id="UP000515369">
    <property type="component" value="Chromosome"/>
</dbReference>
<dbReference type="InterPro" id="IPR025665">
    <property type="entry name" value="Beta-barrel_OMP_2"/>
</dbReference>
<organism evidence="2 3">
    <name type="scientific">Spirosoma foliorum</name>
    <dbReference type="NCBI Taxonomy" id="2710596"/>
    <lineage>
        <taxon>Bacteria</taxon>
        <taxon>Pseudomonadati</taxon>
        <taxon>Bacteroidota</taxon>
        <taxon>Cytophagia</taxon>
        <taxon>Cytophagales</taxon>
        <taxon>Cytophagaceae</taxon>
        <taxon>Spirosoma</taxon>
    </lineage>
</organism>
<dbReference type="KEGG" id="sfol:H3H32_34185"/>
<gene>
    <name evidence="2" type="ORF">H3H32_34185</name>
</gene>